<comment type="caution">
    <text evidence="2">The sequence shown here is derived from an EMBL/GenBank/DDBJ whole genome shotgun (WGS) entry which is preliminary data.</text>
</comment>
<evidence type="ECO:0000313" key="3">
    <source>
        <dbReference type="Proteomes" id="UP000604046"/>
    </source>
</evidence>
<sequence>MRTSSKVKRLSEHAHLTLGAEEWLGAALQGDSAQVPYSLHSLCASSSSSESEHGHEGLGGLGSLDALSFGTSEKFRAKGKHAVLAYLQRLSQQNAELLARMEALETRQPEPRAKLRTPSAPAAAREASVRRRPGEELSPTPLPREACRDVESPLELRSTSQKDAETCTPVSASLEQRRELLKKAQSEARARPEPALEQRRELLKKARDDHARVRAELRQQDNDRGHYSDCDPLNSEVKKLQEARKLLRNRPE</sequence>
<keyword evidence="3" id="KW-1185">Reference proteome</keyword>
<dbReference type="AlphaFoldDB" id="A0A812JYG8"/>
<organism evidence="2 3">
    <name type="scientific">Symbiodinium natans</name>
    <dbReference type="NCBI Taxonomy" id="878477"/>
    <lineage>
        <taxon>Eukaryota</taxon>
        <taxon>Sar</taxon>
        <taxon>Alveolata</taxon>
        <taxon>Dinophyceae</taxon>
        <taxon>Suessiales</taxon>
        <taxon>Symbiodiniaceae</taxon>
        <taxon>Symbiodinium</taxon>
    </lineage>
</organism>
<feature type="compositionally biased region" description="Basic and acidic residues" evidence="1">
    <location>
        <begin position="216"/>
        <end position="229"/>
    </location>
</feature>
<dbReference type="EMBL" id="CAJNDS010000502">
    <property type="protein sequence ID" value="CAE7213025.1"/>
    <property type="molecule type" value="Genomic_DNA"/>
</dbReference>
<reference evidence="2" key="1">
    <citation type="submission" date="2021-02" db="EMBL/GenBank/DDBJ databases">
        <authorList>
            <person name="Dougan E. K."/>
            <person name="Rhodes N."/>
            <person name="Thang M."/>
            <person name="Chan C."/>
        </authorList>
    </citation>
    <scope>NUCLEOTIDE SEQUENCE</scope>
</reference>
<feature type="compositionally biased region" description="Basic and acidic residues" evidence="1">
    <location>
        <begin position="175"/>
        <end position="198"/>
    </location>
</feature>
<protein>
    <submittedName>
        <fullName evidence="2">Uncharacterized protein</fullName>
    </submittedName>
</protein>
<proteinExistence type="predicted"/>
<feature type="region of interest" description="Disordered" evidence="1">
    <location>
        <begin position="104"/>
        <end position="198"/>
    </location>
</feature>
<dbReference type="Proteomes" id="UP000604046">
    <property type="component" value="Unassembled WGS sequence"/>
</dbReference>
<evidence type="ECO:0000256" key="1">
    <source>
        <dbReference type="SAM" id="MobiDB-lite"/>
    </source>
</evidence>
<gene>
    <name evidence="2" type="ORF">SNAT2548_LOCUS7277</name>
</gene>
<feature type="compositionally biased region" description="Basic and acidic residues" evidence="1">
    <location>
        <begin position="104"/>
        <end position="113"/>
    </location>
</feature>
<feature type="region of interest" description="Disordered" evidence="1">
    <location>
        <begin position="216"/>
        <end position="236"/>
    </location>
</feature>
<evidence type="ECO:0000313" key="2">
    <source>
        <dbReference type="EMBL" id="CAE7213025.1"/>
    </source>
</evidence>
<dbReference type="OrthoDB" id="422419at2759"/>
<accession>A0A812JYG8</accession>
<name>A0A812JYG8_9DINO</name>